<accession>A0A9P3UL01</accession>
<dbReference type="AlphaFoldDB" id="A0A9P3UL01"/>
<evidence type="ECO:0008006" key="3">
    <source>
        <dbReference type="Google" id="ProtNLM"/>
    </source>
</evidence>
<evidence type="ECO:0000313" key="2">
    <source>
        <dbReference type="Proteomes" id="UP001063166"/>
    </source>
</evidence>
<keyword evidence="2" id="KW-1185">Reference proteome</keyword>
<sequence length="890" mass="97582">MSPRKGKAREKQEWQAGWWDFQPLAERSLRPIEWSPSSVIFSAHPTQPVITARHFSSSKQFLIPSPAPAISSPASYGPPTVISVGPGDDWLFAYFPGRNVDGVGCLWKRGPQIDNWNIKEWWSFAQGAGVVTASWLGTPREWITSDMSGSSTRLPPRGPRTPVSNPTLLLVTQDHHVQVCYLRHYMSSLRFLNCPMTQPGIAVEGQAQVPGDACGIRQCFRAAIGLVYNEQAILIATRSYHTPPPSKDNSRFGAVDSTLPDDMNQPLPPELQSMEWESWGEESTINLYEVQVRHNGVQIAGLTVEPLPPLLNCGGTLVDLKFISTPPSLDVQNSPSSPRKRSNERGQFYIASSYLDFEDYTSPPKSELRVHFIGRQPSPGPNMPKPSWKLHNTCARSFSPRVLTFISPTAIRSDSGQCLIYAGIVDTSGSFPASPSKSKKNSVGNIQVLNLSDLADHEDYEASPIRSDVTRMGQDLPVNAVLSPNGPLLCLVSSSLWPAQTSVQLSPKRKVDRDISGVPVPPFAARLASAVISTRSATDVTHALALASTPITDVLDTLYHAHKFLDGHQNGFSEPHTLELLREAMAVYIERSARIKDTEKDALTARWKTAHDICSLNACNRAFEDCQDSEGYDLDAAWQLIGLAGWVVSFTERVMKQCVLSCDLTTEVVKQESGDDCQPAPPSELSPPLDSPILLHLAHPFALGNFVTALSHVQKYRAYVGSLSARGENSQIARDVLVDLIDSSGVDFAALKSALDPALEEIRAFDRDSCRRALVSCQPTPAMHPHLSKIIQEITQSSILNKPILFIKPHDLVDGVARLNAAAMKDKERDVITKGVLAGVTSTVTCLRCGGESGVVDDFDVGGTVSPRWRAWEKMWTLRCICGGSWSRSK</sequence>
<dbReference type="Proteomes" id="UP001063166">
    <property type="component" value="Unassembled WGS sequence"/>
</dbReference>
<comment type="caution">
    <text evidence="1">The sequence shown here is derived from an EMBL/GenBank/DDBJ whole genome shotgun (WGS) entry which is preliminary data.</text>
</comment>
<name>A0A9P3UL01_LYOSH</name>
<dbReference type="EMBL" id="BRPK01000002">
    <property type="protein sequence ID" value="GLB34886.1"/>
    <property type="molecule type" value="Genomic_DNA"/>
</dbReference>
<gene>
    <name evidence="1" type="ORF">LshimejAT787_0204510</name>
</gene>
<evidence type="ECO:0000313" key="1">
    <source>
        <dbReference type="EMBL" id="GLB34886.1"/>
    </source>
</evidence>
<dbReference type="OrthoDB" id="2535907at2759"/>
<organism evidence="1 2">
    <name type="scientific">Lyophyllum shimeji</name>
    <name type="common">Hon-shimeji</name>
    <name type="synonym">Tricholoma shimeji</name>
    <dbReference type="NCBI Taxonomy" id="47721"/>
    <lineage>
        <taxon>Eukaryota</taxon>
        <taxon>Fungi</taxon>
        <taxon>Dikarya</taxon>
        <taxon>Basidiomycota</taxon>
        <taxon>Agaricomycotina</taxon>
        <taxon>Agaricomycetes</taxon>
        <taxon>Agaricomycetidae</taxon>
        <taxon>Agaricales</taxon>
        <taxon>Tricholomatineae</taxon>
        <taxon>Lyophyllaceae</taxon>
        <taxon>Lyophyllum</taxon>
    </lineage>
</organism>
<protein>
    <recommendedName>
        <fullName evidence="3">Mediator complex subunit 16</fullName>
    </recommendedName>
</protein>
<proteinExistence type="predicted"/>
<reference evidence="1" key="1">
    <citation type="submission" date="2022-07" db="EMBL/GenBank/DDBJ databases">
        <title>The genome of Lyophyllum shimeji provides insight into the initial evolution of ectomycorrhizal fungal genome.</title>
        <authorList>
            <person name="Kobayashi Y."/>
            <person name="Shibata T."/>
            <person name="Hirakawa H."/>
            <person name="Shigenobu S."/>
            <person name="Nishiyama T."/>
            <person name="Yamada A."/>
            <person name="Hasebe M."/>
            <person name="Kawaguchi M."/>
        </authorList>
    </citation>
    <scope>NUCLEOTIDE SEQUENCE</scope>
    <source>
        <strain evidence="1">AT787</strain>
    </source>
</reference>